<keyword evidence="4" id="KW-1185">Reference proteome</keyword>
<protein>
    <submittedName>
        <fullName evidence="3">Uncharacterized protein</fullName>
    </submittedName>
</protein>
<dbReference type="PANTHER" id="PTHR46601">
    <property type="entry name" value="ULP_PROTEASE DOMAIN-CONTAINING PROTEIN"/>
    <property type="match status" value="1"/>
</dbReference>
<evidence type="ECO:0000313" key="4">
    <source>
        <dbReference type="Proteomes" id="UP001549920"/>
    </source>
</evidence>
<organism evidence="3 4">
    <name type="scientific">Loxostege sticticalis</name>
    <name type="common">Beet webworm moth</name>
    <dbReference type="NCBI Taxonomy" id="481309"/>
    <lineage>
        <taxon>Eukaryota</taxon>
        <taxon>Metazoa</taxon>
        <taxon>Ecdysozoa</taxon>
        <taxon>Arthropoda</taxon>
        <taxon>Hexapoda</taxon>
        <taxon>Insecta</taxon>
        <taxon>Pterygota</taxon>
        <taxon>Neoptera</taxon>
        <taxon>Endopterygota</taxon>
        <taxon>Lepidoptera</taxon>
        <taxon>Glossata</taxon>
        <taxon>Ditrysia</taxon>
        <taxon>Pyraloidea</taxon>
        <taxon>Crambidae</taxon>
        <taxon>Pyraustinae</taxon>
        <taxon>Loxostege</taxon>
    </lineage>
</organism>
<feature type="coiled-coil region" evidence="1">
    <location>
        <begin position="146"/>
        <end position="200"/>
    </location>
</feature>
<feature type="region of interest" description="Disordered" evidence="2">
    <location>
        <begin position="1"/>
        <end position="27"/>
    </location>
</feature>
<evidence type="ECO:0000256" key="2">
    <source>
        <dbReference type="SAM" id="MobiDB-lite"/>
    </source>
</evidence>
<dbReference type="Proteomes" id="UP001549920">
    <property type="component" value="Unassembled WGS sequence"/>
</dbReference>
<feature type="compositionally biased region" description="Basic residues" evidence="2">
    <location>
        <begin position="67"/>
        <end position="77"/>
    </location>
</feature>
<dbReference type="PANTHER" id="PTHR46601:SF2">
    <property type="entry name" value="UBIQUITIN-LIKE PROTEASE FAMILY PROFILE DOMAIN-CONTAINING PROTEIN"/>
    <property type="match status" value="1"/>
</dbReference>
<keyword evidence="1" id="KW-0175">Coiled coil</keyword>
<feature type="region of interest" description="Disordered" evidence="2">
    <location>
        <begin position="58"/>
        <end position="77"/>
    </location>
</feature>
<comment type="caution">
    <text evidence="3">The sequence shown here is derived from an EMBL/GenBank/DDBJ whole genome shotgun (WGS) entry which is preliminary data.</text>
</comment>
<accession>A0ABR3IBX2</accession>
<gene>
    <name evidence="3" type="ORF">ABMA27_013899</name>
</gene>
<feature type="compositionally biased region" description="Polar residues" evidence="2">
    <location>
        <begin position="128"/>
        <end position="139"/>
    </location>
</feature>
<sequence length="918" mass="106962">MAKPKKKATTEEKLAKDRLRKKEKYAEIKNDPEKYKIQKEKDRQKYLSRKEKKKILSIVDMSDRQKREQRRRWRKNSRKYLNKLKEQKKLENILLQNSPPDSETEENQNIAYPAERDPLMEIEETPKSIPNSGKTQGTPSAIRKMRYRSRKVISNLQKEIDKLKKEKDMLRKQLYTERKLQKVNKTIDTIEKKVDQVISDIKADKVEKVKKKLMFNEAINRGVSEKYKNLAKKEKRHFVKSIVDDSKLKKYRVLSKLNFAIKKKLPEKEVQKNKTAIIKRRVQDFLQEDENSQVAPGKNEYVKIGGSKKQKRYLTDNLKNLHMKYCAKWGRISYSIFCKYRPKWVDHPSGKRDTCQCKLHANINLLINSLKRAGIIKESTHTDVLKNLCCDIYNRKCLERKCQSCKNKVTRYLEFDNSKNIVFYEWIFEKQAYQGKDGKEKMKRVTLKKKKEDSPRNVIYKFETLMITFFKHTLNITVQHSVIKQLKENLSDNEVLCHIDFSENYLLKYNEEIQSFHFGGSRQQISLHTGVLYYLDGQSKEKSCKSFCTISKNINHDASAIWAHLEPILKLIQDLVPHLTTIHILSDSPSCQYRNRFIFYMMSKLNERIPNLKLISWNYSEAGHGKGAPDGIGAVVKRTADNHVKYGGDVATFEDFVQLVQQNIENVELIVIAEEEISKKKFPKDVPTFRGTTKVHQALWSSSLPFDIVFRNLSCFDCRDSYVPCTHGKHLGVLNVALCEQTTAPSTTRQNDDNIILESIESLTDETAEVAHEPLVVSLENSSMHIDSPTIFNNIGDLMQFDPIVETLMPCTNTSRVKILSNIPVNYQRFTKHDSNSHGFSSIDQIEFEKIMETKRNTQSYTINFLRKVPGKTVKFGWPVIGDDDVVPESHILQCLEKPVESRRGQFTFSYLPNLNIK</sequence>
<name>A0ABR3IBX2_LOXSC</name>
<feature type="region of interest" description="Disordered" evidence="2">
    <location>
        <begin position="123"/>
        <end position="144"/>
    </location>
</feature>
<evidence type="ECO:0000256" key="1">
    <source>
        <dbReference type="SAM" id="Coils"/>
    </source>
</evidence>
<dbReference type="EMBL" id="JBEUOH010000005">
    <property type="protein sequence ID" value="KAL0893762.1"/>
    <property type="molecule type" value="Genomic_DNA"/>
</dbReference>
<proteinExistence type="predicted"/>
<feature type="compositionally biased region" description="Basic and acidic residues" evidence="2">
    <location>
        <begin position="8"/>
        <end position="17"/>
    </location>
</feature>
<evidence type="ECO:0000313" key="3">
    <source>
        <dbReference type="EMBL" id="KAL0893762.1"/>
    </source>
</evidence>
<reference evidence="3 4" key="1">
    <citation type="submission" date="2024-06" db="EMBL/GenBank/DDBJ databases">
        <title>A chromosome-level genome assembly of beet webworm, Loxostege sticticalis.</title>
        <authorList>
            <person name="Zhang Y."/>
        </authorList>
    </citation>
    <scope>NUCLEOTIDE SEQUENCE [LARGE SCALE GENOMIC DNA]</scope>
    <source>
        <strain evidence="3">AQ026</strain>
        <tissue evidence="3">Whole body</tissue>
    </source>
</reference>